<dbReference type="InterPro" id="IPR001626">
    <property type="entry name" value="ABC_TroCD"/>
</dbReference>
<dbReference type="PANTHER" id="PTHR30477:SF13">
    <property type="entry name" value="IRON TRANSPORT SYSTEM MEMBRANE PROTEIN HI_0360-RELATED"/>
    <property type="match status" value="1"/>
</dbReference>
<evidence type="ECO:0000256" key="1">
    <source>
        <dbReference type="ARBA" id="ARBA00004141"/>
    </source>
</evidence>
<dbReference type="GO" id="GO:0055085">
    <property type="term" value="P:transmembrane transport"/>
    <property type="evidence" value="ECO:0007669"/>
    <property type="project" value="InterPro"/>
</dbReference>
<accession>A0A3D9UEK0</accession>
<feature type="transmembrane region" description="Helical" evidence="8">
    <location>
        <begin position="17"/>
        <end position="37"/>
    </location>
</feature>
<evidence type="ECO:0000256" key="3">
    <source>
        <dbReference type="ARBA" id="ARBA00022496"/>
    </source>
</evidence>
<protein>
    <submittedName>
        <fullName evidence="9">Manganese/iron transport system permease protein</fullName>
    </submittedName>
</protein>
<dbReference type="Gene3D" id="1.10.3470.10">
    <property type="entry name" value="ABC transporter involved in vitamin B12 uptake, BtuC"/>
    <property type="match status" value="1"/>
</dbReference>
<dbReference type="CDD" id="cd06550">
    <property type="entry name" value="TM_ABC_iron-siderophores_like"/>
    <property type="match status" value="1"/>
</dbReference>
<keyword evidence="3" id="KW-0408">Iron</keyword>
<sequence length="295" mass="31786">MMEVLLQPFNYNYMVKAMWVSAIVGAVCAFLSAYLMLKGWSLMGDALSHSVVPGVAGAYALGLPYAGGAFFTGMLAALSMTLVRHITRLREDAVIGFIFSTFFAAGLLIVSLNPTSVNVQTIILGNILGIADKDVLQVEIIIAVSFVILMLLWKDLLVVFFDEVHARSIGLSPLRLKIIFFTLLSACTVAALQTVGAILVIAMVVTPGATAYLLTDRFKHLLIISVAIGSLTSCVGAYISYFLNGATGGVIVTIQTLIFLLAFFFAPKHGMLASRKRARKESQALTQGGHHEYTN</sequence>
<dbReference type="GO" id="GO:0043190">
    <property type="term" value="C:ATP-binding cassette (ABC) transporter complex"/>
    <property type="evidence" value="ECO:0007669"/>
    <property type="project" value="InterPro"/>
</dbReference>
<keyword evidence="3" id="KW-0410">Iron transport</keyword>
<feature type="transmembrane region" description="Helical" evidence="8">
    <location>
        <begin position="174"/>
        <end position="191"/>
    </location>
</feature>
<dbReference type="FunFam" id="1.10.3470.10:FF:000003">
    <property type="entry name" value="Iron ABC transporter permease SitD"/>
    <property type="match status" value="1"/>
</dbReference>
<keyword evidence="5 8" id="KW-1133">Transmembrane helix</keyword>
<keyword evidence="10" id="KW-1185">Reference proteome</keyword>
<evidence type="ECO:0000256" key="2">
    <source>
        <dbReference type="ARBA" id="ARBA00008034"/>
    </source>
</evidence>
<evidence type="ECO:0000256" key="4">
    <source>
        <dbReference type="ARBA" id="ARBA00022692"/>
    </source>
</evidence>
<dbReference type="PANTHER" id="PTHR30477">
    <property type="entry name" value="ABC-TRANSPORTER METAL-BINDING PROTEIN"/>
    <property type="match status" value="1"/>
</dbReference>
<dbReference type="EMBL" id="QTUB01000001">
    <property type="protein sequence ID" value="REF27928.1"/>
    <property type="molecule type" value="Genomic_DNA"/>
</dbReference>
<organism evidence="9 10">
    <name type="scientific">Xenorhabdus cabanillasii</name>
    <dbReference type="NCBI Taxonomy" id="351673"/>
    <lineage>
        <taxon>Bacteria</taxon>
        <taxon>Pseudomonadati</taxon>
        <taxon>Pseudomonadota</taxon>
        <taxon>Gammaproteobacteria</taxon>
        <taxon>Enterobacterales</taxon>
        <taxon>Morganellaceae</taxon>
        <taxon>Xenorhabdus</taxon>
    </lineage>
</organism>
<evidence type="ECO:0000256" key="8">
    <source>
        <dbReference type="SAM" id="Phobius"/>
    </source>
</evidence>
<gene>
    <name evidence="9" type="ORF">BDD26_2761</name>
</gene>
<feature type="transmembrane region" description="Helical" evidence="8">
    <location>
        <begin position="221"/>
        <end position="243"/>
    </location>
</feature>
<dbReference type="InterPro" id="IPR037294">
    <property type="entry name" value="ABC_BtuC-like"/>
</dbReference>
<feature type="transmembrane region" description="Helical" evidence="8">
    <location>
        <begin position="135"/>
        <end position="153"/>
    </location>
</feature>
<dbReference type="AlphaFoldDB" id="A0A3D9UEK0"/>
<proteinExistence type="inferred from homology"/>
<keyword evidence="4 7" id="KW-0812">Transmembrane</keyword>
<evidence type="ECO:0000313" key="9">
    <source>
        <dbReference type="EMBL" id="REF27928.1"/>
    </source>
</evidence>
<evidence type="ECO:0000256" key="7">
    <source>
        <dbReference type="RuleBase" id="RU003943"/>
    </source>
</evidence>
<reference evidence="9 10" key="1">
    <citation type="submission" date="2018-08" db="EMBL/GenBank/DDBJ databases">
        <title>Genomic Encyclopedia of Archaeal and Bacterial Type Strains, Phase II (KMG-II): from individual species to whole genera.</title>
        <authorList>
            <person name="Goeker M."/>
        </authorList>
    </citation>
    <scope>NUCLEOTIDE SEQUENCE [LARGE SCALE GENOMIC DNA]</scope>
    <source>
        <strain evidence="9 10">DSM 17905</strain>
    </source>
</reference>
<dbReference type="Pfam" id="PF00950">
    <property type="entry name" value="ABC-3"/>
    <property type="match status" value="1"/>
</dbReference>
<comment type="caution">
    <text evidence="9">The sequence shown here is derived from an EMBL/GenBank/DDBJ whole genome shotgun (WGS) entry which is preliminary data.</text>
</comment>
<evidence type="ECO:0000256" key="6">
    <source>
        <dbReference type="ARBA" id="ARBA00023136"/>
    </source>
</evidence>
<dbReference type="GO" id="GO:0071281">
    <property type="term" value="P:cellular response to iron ion"/>
    <property type="evidence" value="ECO:0007669"/>
    <property type="project" value="UniProtKB-ARBA"/>
</dbReference>
<feature type="transmembrane region" description="Helical" evidence="8">
    <location>
        <begin position="249"/>
        <end position="267"/>
    </location>
</feature>
<feature type="transmembrane region" description="Helical" evidence="8">
    <location>
        <begin position="57"/>
        <end position="82"/>
    </location>
</feature>
<feature type="transmembrane region" description="Helical" evidence="8">
    <location>
        <begin position="94"/>
        <end position="115"/>
    </location>
</feature>
<keyword evidence="7" id="KW-0813">Transport</keyword>
<keyword evidence="6 8" id="KW-0472">Membrane</keyword>
<keyword evidence="3" id="KW-0406">Ion transport</keyword>
<dbReference type="GO" id="GO:0006826">
    <property type="term" value="P:iron ion transport"/>
    <property type="evidence" value="ECO:0007669"/>
    <property type="project" value="UniProtKB-KW"/>
</dbReference>
<dbReference type="GO" id="GO:0010043">
    <property type="term" value="P:response to zinc ion"/>
    <property type="evidence" value="ECO:0007669"/>
    <property type="project" value="TreeGrafter"/>
</dbReference>
<name>A0A3D9UEK0_9GAMM</name>
<evidence type="ECO:0000256" key="5">
    <source>
        <dbReference type="ARBA" id="ARBA00022989"/>
    </source>
</evidence>
<comment type="similarity">
    <text evidence="2 7">Belongs to the ABC-3 integral membrane protein family.</text>
</comment>
<dbReference type="RefSeq" id="WP_115826815.1">
    <property type="nucleotide sequence ID" value="NZ_QTUB01000001.1"/>
</dbReference>
<comment type="subcellular location">
    <subcellularLocation>
        <location evidence="7">Cell membrane</location>
        <topology evidence="7">Multi-pass membrane protein</topology>
    </subcellularLocation>
    <subcellularLocation>
        <location evidence="1">Membrane</location>
        <topology evidence="1">Multi-pass membrane protein</topology>
    </subcellularLocation>
</comment>
<evidence type="ECO:0000313" key="10">
    <source>
        <dbReference type="Proteomes" id="UP000256294"/>
    </source>
</evidence>
<dbReference type="Proteomes" id="UP000256294">
    <property type="component" value="Unassembled WGS sequence"/>
</dbReference>
<dbReference type="SUPFAM" id="SSF81345">
    <property type="entry name" value="ABC transporter involved in vitamin B12 uptake, BtuC"/>
    <property type="match status" value="1"/>
</dbReference>